<evidence type="ECO:0000313" key="2">
    <source>
        <dbReference type="EMBL" id="KAK6490732.1"/>
    </source>
</evidence>
<gene>
    <name evidence="2" type="ORF">HHUSO_G5385</name>
</gene>
<organism evidence="2 3">
    <name type="scientific">Huso huso</name>
    <name type="common">Beluga</name>
    <name type="synonym">Acipenser huso</name>
    <dbReference type="NCBI Taxonomy" id="61971"/>
    <lineage>
        <taxon>Eukaryota</taxon>
        <taxon>Metazoa</taxon>
        <taxon>Chordata</taxon>
        <taxon>Craniata</taxon>
        <taxon>Vertebrata</taxon>
        <taxon>Euteleostomi</taxon>
        <taxon>Actinopterygii</taxon>
        <taxon>Chondrostei</taxon>
        <taxon>Acipenseriformes</taxon>
        <taxon>Acipenseridae</taxon>
        <taxon>Huso</taxon>
    </lineage>
</organism>
<keyword evidence="3" id="KW-1185">Reference proteome</keyword>
<accession>A0ABR1A0X4</accession>
<dbReference type="SUPFAM" id="SSF57756">
    <property type="entry name" value="Retrovirus zinc finger-like domains"/>
    <property type="match status" value="1"/>
</dbReference>
<evidence type="ECO:0000256" key="1">
    <source>
        <dbReference type="SAM" id="MobiDB-lite"/>
    </source>
</evidence>
<dbReference type="EMBL" id="JAHFZB010000004">
    <property type="protein sequence ID" value="KAK6490732.1"/>
    <property type="molecule type" value="Genomic_DNA"/>
</dbReference>
<protein>
    <recommendedName>
        <fullName evidence="4">CCHC-type domain-containing protein</fullName>
    </recommendedName>
</protein>
<evidence type="ECO:0000313" key="3">
    <source>
        <dbReference type="Proteomes" id="UP001369086"/>
    </source>
</evidence>
<dbReference type="Proteomes" id="UP001369086">
    <property type="component" value="Unassembled WGS sequence"/>
</dbReference>
<dbReference type="InterPro" id="IPR036875">
    <property type="entry name" value="Znf_CCHC_sf"/>
</dbReference>
<reference evidence="2 3" key="1">
    <citation type="submission" date="2021-05" db="EMBL/GenBank/DDBJ databases">
        <authorList>
            <person name="Zahm M."/>
            <person name="Klopp C."/>
            <person name="Cabau C."/>
            <person name="Kuhl H."/>
            <person name="Suciu R."/>
            <person name="Ciorpac M."/>
            <person name="Holostenco D."/>
            <person name="Gessner J."/>
            <person name="Wuertz S."/>
            <person name="Hohne C."/>
            <person name="Stock M."/>
            <person name="Gislard M."/>
            <person name="Lluch J."/>
            <person name="Milhes M."/>
            <person name="Lampietro C."/>
            <person name="Lopez Roques C."/>
            <person name="Donnadieu C."/>
            <person name="Du K."/>
            <person name="Schartl M."/>
            <person name="Guiguen Y."/>
        </authorList>
    </citation>
    <scope>NUCLEOTIDE SEQUENCE [LARGE SCALE GENOMIC DNA]</scope>
    <source>
        <strain evidence="2">Hh-F2</strain>
        <tissue evidence="2">Blood</tissue>
    </source>
</reference>
<feature type="region of interest" description="Disordered" evidence="1">
    <location>
        <begin position="1"/>
        <end position="36"/>
    </location>
</feature>
<comment type="caution">
    <text evidence="2">The sequence shown here is derived from an EMBL/GenBank/DDBJ whole genome shotgun (WGS) entry which is preliminary data.</text>
</comment>
<evidence type="ECO:0008006" key="4">
    <source>
        <dbReference type="Google" id="ProtNLM"/>
    </source>
</evidence>
<sequence length="303" mass="35035">MGSKRKNDSGGEREEGWHESGKKNKRESKEVEDKKEELGVIIKSKTKDKNFSNVNPLKVAEWIKVAVGRVKAVKRVNGGGLLIECMSKTQRKKMLWLEELGQIPIESYMRQEKKICKGVMYGVMMDITVEELEEELEKDQVVEVRRIGKRDEKGEVQSTMVVLTFELENMPEQVIIGFQRFRVNEYRPSPIRCYKCQLFGHMAGSCRGKRRCAKCGRDHEFRDCDVKGQGKCCNCGGEHSTTFKGCVEQIKAKEIQRIKFEEKTLYASAVKSYKEQMEKKIQREKVQMNLRQEKAIKSMTKSD</sequence>
<name>A0ABR1A0X4_HUSHU</name>
<dbReference type="Gene3D" id="4.10.60.10">
    <property type="entry name" value="Zinc finger, CCHC-type"/>
    <property type="match status" value="1"/>
</dbReference>
<proteinExistence type="predicted"/>